<dbReference type="GeneID" id="54784310"/>
<proteinExistence type="predicted"/>
<evidence type="ECO:0000259" key="2">
    <source>
        <dbReference type="PROSITE" id="PS51192"/>
    </source>
</evidence>
<dbReference type="CDD" id="cd18799">
    <property type="entry name" value="SF2_C_EcoAI-like"/>
    <property type="match status" value="1"/>
</dbReference>
<feature type="domain" description="Helicase C-terminal" evidence="3">
    <location>
        <begin position="236"/>
        <end position="418"/>
    </location>
</feature>
<dbReference type="SMART" id="SM00490">
    <property type="entry name" value="HELICc"/>
    <property type="match status" value="1"/>
</dbReference>
<dbReference type="AlphaFoldDB" id="A0A642UCA9"/>
<protein>
    <submittedName>
        <fullName evidence="4">Uncharacterized protein</fullName>
    </submittedName>
</protein>
<dbReference type="GO" id="GO:0070125">
    <property type="term" value="P:mitochondrial translational elongation"/>
    <property type="evidence" value="ECO:0007669"/>
    <property type="project" value="TreeGrafter"/>
</dbReference>
<dbReference type="RefSeq" id="XP_034009507.1">
    <property type="nucleotide sequence ID" value="XM_034158665.1"/>
</dbReference>
<dbReference type="EMBL" id="SWFT01000163">
    <property type="protein sequence ID" value="KAA8896647.1"/>
    <property type="molecule type" value="Genomic_DNA"/>
</dbReference>
<evidence type="ECO:0000256" key="1">
    <source>
        <dbReference type="ARBA" id="ARBA00022806"/>
    </source>
</evidence>
<dbReference type="InterPro" id="IPR006935">
    <property type="entry name" value="Helicase/UvrB_N"/>
</dbReference>
<dbReference type="PANTHER" id="PTHR47396">
    <property type="entry name" value="TYPE I RESTRICTION ENZYME ECOKI R PROTEIN"/>
    <property type="match status" value="1"/>
</dbReference>
<comment type="caution">
    <text evidence="4">The sequence shown here is derived from an EMBL/GenBank/DDBJ whole genome shotgun (WGS) entry which is preliminary data.</text>
</comment>
<dbReference type="OrthoDB" id="16911at2759"/>
<dbReference type="SUPFAM" id="SSF52540">
    <property type="entry name" value="P-loop containing nucleoside triphosphate hydrolases"/>
    <property type="match status" value="1"/>
</dbReference>
<dbReference type="InterPro" id="IPR001650">
    <property type="entry name" value="Helicase_C-like"/>
</dbReference>
<dbReference type="Proteomes" id="UP000449547">
    <property type="component" value="Unassembled WGS sequence"/>
</dbReference>
<evidence type="ECO:0000313" key="4">
    <source>
        <dbReference type="EMBL" id="KAA8896647.1"/>
    </source>
</evidence>
<dbReference type="GO" id="GO:0032042">
    <property type="term" value="P:mitochondrial DNA metabolic process"/>
    <property type="evidence" value="ECO:0007669"/>
    <property type="project" value="TreeGrafter"/>
</dbReference>
<dbReference type="SMART" id="SM00487">
    <property type="entry name" value="DEXDc"/>
    <property type="match status" value="1"/>
</dbReference>
<accession>A0A642UCA9</accession>
<keyword evidence="1" id="KW-0547">Nucleotide-binding</keyword>
<dbReference type="InterPro" id="IPR027417">
    <property type="entry name" value="P-loop_NTPase"/>
</dbReference>
<dbReference type="PROSITE" id="PS51192">
    <property type="entry name" value="HELICASE_ATP_BIND_1"/>
    <property type="match status" value="1"/>
</dbReference>
<sequence length="640" mass="73151">MAIALRPYQQKCIDSVITALRRGVKRPAVVLATGGGKTVVFSHLIPKLPTPPGHGSKVLVLAHRVEIIHQARRTISSINPSLNVGTEMAAYKADVPYSDVITASVSSLFRGNRLEKYDPTQFKAIIVDECHHAAADSWRKVLHHFGADTDSTSIPVIGFTATFMRSDDKSLRMSFDEIVFQKNLPEMIEEQHLTDIKFHTIKLQLALDEISTSDKTGDFEEKDLEKIMSDSRVITDITASYLNLREHENLKRTLVFCSSVAHCKNLCASLQRSGVNAQYVTGNTNRVERQAIIDDFESGVVNVLVNFGIFTEGTDIPNIDSIIIARPTRSRALLTQMVGRGLRKYPGKNWCHLIDIADTMGTGFQSVPALFSLPTTYDMDGKDSKSLYERKKTPDDLADRLDHLLLTEQTEKQVEEMLTADKWRDMSFLTLEGIKNYQHGMADYLKTSDGVSEAFRRNVGWIRISNTDWAKQTSEMGFYRIRWSPTESEFTLSKCTLHTAKFRSQRRFKVERYVENESVLTTKNLEELFALTNMGYREWHKNKYPATRPQIDFVLKRMSKFIPRRYSDPEAMAKLHDAWSKSLTRGEVESMIFALNVSEWASYPWWQVQRVLGLTAKQKKTQTSWMKRWQKESQTAEKIY</sequence>
<dbReference type="GO" id="GO:0005524">
    <property type="term" value="F:ATP binding"/>
    <property type="evidence" value="ECO:0007669"/>
    <property type="project" value="InterPro"/>
</dbReference>
<gene>
    <name evidence="4" type="ORF">DIURU_005659</name>
</gene>
<feature type="domain" description="Helicase ATP-binding" evidence="2">
    <location>
        <begin position="18"/>
        <end position="181"/>
    </location>
</feature>
<dbReference type="GO" id="GO:0000403">
    <property type="term" value="F:Y-form DNA binding"/>
    <property type="evidence" value="ECO:0007669"/>
    <property type="project" value="TreeGrafter"/>
</dbReference>
<dbReference type="GO" id="GO:0016787">
    <property type="term" value="F:hydrolase activity"/>
    <property type="evidence" value="ECO:0007669"/>
    <property type="project" value="InterPro"/>
</dbReference>
<name>A0A642UCA9_DIURU</name>
<dbReference type="GO" id="GO:0005759">
    <property type="term" value="C:mitochondrial matrix"/>
    <property type="evidence" value="ECO:0007669"/>
    <property type="project" value="TreeGrafter"/>
</dbReference>
<dbReference type="InterPro" id="IPR014001">
    <property type="entry name" value="Helicase_ATP-bd"/>
</dbReference>
<keyword evidence="1" id="KW-0067">ATP-binding</keyword>
<keyword evidence="1" id="KW-0378">Hydrolase</keyword>
<dbReference type="GO" id="GO:0061749">
    <property type="term" value="F:forked DNA-dependent helicase activity"/>
    <property type="evidence" value="ECO:0007669"/>
    <property type="project" value="TreeGrafter"/>
</dbReference>
<dbReference type="VEuPathDB" id="FungiDB:DIURU_005659"/>
<keyword evidence="5" id="KW-1185">Reference proteome</keyword>
<evidence type="ECO:0000259" key="3">
    <source>
        <dbReference type="PROSITE" id="PS51194"/>
    </source>
</evidence>
<dbReference type="GO" id="GO:0036121">
    <property type="term" value="F:double-stranded DNA helicase activity"/>
    <property type="evidence" value="ECO:0007669"/>
    <property type="project" value="TreeGrafter"/>
</dbReference>
<dbReference type="Gene3D" id="3.40.50.300">
    <property type="entry name" value="P-loop containing nucleotide triphosphate hydrolases"/>
    <property type="match status" value="2"/>
</dbReference>
<dbReference type="Pfam" id="PF04851">
    <property type="entry name" value="ResIII"/>
    <property type="match status" value="1"/>
</dbReference>
<keyword evidence="1" id="KW-0347">Helicase</keyword>
<reference evidence="4 5" key="1">
    <citation type="submission" date="2019-07" db="EMBL/GenBank/DDBJ databases">
        <title>Genome assembly of two rare yeast pathogens: Diutina rugosa and Trichomonascus ciferrii.</title>
        <authorList>
            <person name="Mixao V."/>
            <person name="Saus E."/>
            <person name="Hansen A."/>
            <person name="Lass-Flor C."/>
            <person name="Gabaldon T."/>
        </authorList>
    </citation>
    <scope>NUCLEOTIDE SEQUENCE [LARGE SCALE GENOMIC DNA]</scope>
    <source>
        <strain evidence="4 5">CBS 613</strain>
    </source>
</reference>
<evidence type="ECO:0000313" key="5">
    <source>
        <dbReference type="Proteomes" id="UP000449547"/>
    </source>
</evidence>
<dbReference type="PROSITE" id="PS51194">
    <property type="entry name" value="HELICASE_CTER"/>
    <property type="match status" value="1"/>
</dbReference>
<organism evidence="4 5">
    <name type="scientific">Diutina rugosa</name>
    <name type="common">Yeast</name>
    <name type="synonym">Candida rugosa</name>
    <dbReference type="NCBI Taxonomy" id="5481"/>
    <lineage>
        <taxon>Eukaryota</taxon>
        <taxon>Fungi</taxon>
        <taxon>Dikarya</taxon>
        <taxon>Ascomycota</taxon>
        <taxon>Saccharomycotina</taxon>
        <taxon>Pichiomycetes</taxon>
        <taxon>Debaryomycetaceae</taxon>
        <taxon>Diutina</taxon>
    </lineage>
</organism>
<dbReference type="InterPro" id="IPR050742">
    <property type="entry name" value="Helicase_Restrict-Modif_Enz"/>
</dbReference>
<dbReference type="Pfam" id="PF00271">
    <property type="entry name" value="Helicase_C"/>
    <property type="match status" value="1"/>
</dbReference>
<dbReference type="PANTHER" id="PTHR47396:SF1">
    <property type="entry name" value="ATP-DEPENDENT HELICASE IRC3-RELATED"/>
    <property type="match status" value="1"/>
</dbReference>